<dbReference type="EC" id="2.2.1.7" evidence="5"/>
<dbReference type="SUPFAM" id="SSF52518">
    <property type="entry name" value="Thiamin diphosphate-binding fold (THDP-binding)"/>
    <property type="match status" value="2"/>
</dbReference>
<dbReference type="SMART" id="SM00861">
    <property type="entry name" value="Transket_pyr"/>
    <property type="match status" value="1"/>
</dbReference>
<dbReference type="RefSeq" id="WP_353289523.1">
    <property type="nucleotide sequence ID" value="NZ_BAABQM010000001.1"/>
</dbReference>
<proteinExistence type="inferred from homology"/>
<keyword evidence="8" id="KW-0460">Magnesium</keyword>
<dbReference type="CDD" id="cd07033">
    <property type="entry name" value="TPP_PYR_DXS_TK_like"/>
    <property type="match status" value="1"/>
</dbReference>
<dbReference type="InterPro" id="IPR005477">
    <property type="entry name" value="Dxylulose-5-P_synthase"/>
</dbReference>
<evidence type="ECO:0000259" key="12">
    <source>
        <dbReference type="SMART" id="SM00861"/>
    </source>
</evidence>
<evidence type="ECO:0000256" key="3">
    <source>
        <dbReference type="ARBA" id="ARBA00011081"/>
    </source>
</evidence>
<evidence type="ECO:0000313" key="14">
    <source>
        <dbReference type="Proteomes" id="UP001449582"/>
    </source>
</evidence>
<keyword evidence="7" id="KW-0479">Metal-binding</keyword>
<evidence type="ECO:0000256" key="9">
    <source>
        <dbReference type="ARBA" id="ARBA00022977"/>
    </source>
</evidence>
<dbReference type="Pfam" id="PF02779">
    <property type="entry name" value="Transket_pyr"/>
    <property type="match status" value="1"/>
</dbReference>
<dbReference type="SUPFAM" id="SSF52922">
    <property type="entry name" value="TK C-terminal domain-like"/>
    <property type="match status" value="1"/>
</dbReference>
<accession>A0ABP9UB36</accession>
<evidence type="ECO:0000256" key="11">
    <source>
        <dbReference type="ARBA" id="ARBA00023229"/>
    </source>
</evidence>
<dbReference type="Pfam" id="PF13292">
    <property type="entry name" value="DXP_synthase_N"/>
    <property type="match status" value="1"/>
</dbReference>
<evidence type="ECO:0000256" key="7">
    <source>
        <dbReference type="ARBA" id="ARBA00022723"/>
    </source>
</evidence>
<name>A0ABP9UB36_9BACT</name>
<protein>
    <recommendedName>
        <fullName evidence="5">1-deoxy-D-xylulose-5-phosphate synthase</fullName>
        <ecNumber evidence="5">2.2.1.7</ecNumber>
    </recommendedName>
</protein>
<dbReference type="Gene3D" id="3.40.50.970">
    <property type="match status" value="2"/>
</dbReference>
<evidence type="ECO:0000313" key="13">
    <source>
        <dbReference type="EMBL" id="GAA5414358.1"/>
    </source>
</evidence>
<dbReference type="PANTHER" id="PTHR43322:SF5">
    <property type="entry name" value="1-DEOXY-D-XYLULOSE-5-PHOSPHATE SYNTHASE, CHLOROPLASTIC"/>
    <property type="match status" value="1"/>
</dbReference>
<comment type="pathway">
    <text evidence="2">Metabolic intermediate biosynthesis; 1-deoxy-D-xylulose 5-phosphate biosynthesis; 1-deoxy-D-xylulose 5-phosphate from D-glyceraldehyde 3-phosphate and pyruvate: step 1/1.</text>
</comment>
<evidence type="ECO:0000256" key="10">
    <source>
        <dbReference type="ARBA" id="ARBA00023052"/>
    </source>
</evidence>
<dbReference type="InterPro" id="IPR005475">
    <property type="entry name" value="Transketolase-like_Pyr-bd"/>
</dbReference>
<gene>
    <name evidence="13" type="primary">dxs</name>
    <name evidence="13" type="ORF">UREOM_0690</name>
</gene>
<keyword evidence="6" id="KW-0808">Transferase</keyword>
<evidence type="ECO:0000256" key="8">
    <source>
        <dbReference type="ARBA" id="ARBA00022842"/>
    </source>
</evidence>
<keyword evidence="10" id="KW-0786">Thiamine pyrophosphate</keyword>
<organism evidence="13 14">
    <name type="scientific">Ureaplasma ceti</name>
    <dbReference type="NCBI Taxonomy" id="3119530"/>
    <lineage>
        <taxon>Bacteria</taxon>
        <taxon>Bacillati</taxon>
        <taxon>Mycoplasmatota</taxon>
        <taxon>Mycoplasmoidales</taxon>
        <taxon>Mycoplasmoidaceae</taxon>
        <taxon>Ureaplasma</taxon>
    </lineage>
</organism>
<sequence length="584" mass="65452">MEPIDTINILKGYQGVADLKNLSFQELRQLAQEVRSYLITLSQTKEIHLSSNLGIVEITLAILLNFNLLHDVVIYDTGHQSYVHKMLTDRKDRIATIRSDNGLSGLLDMFESPYDHYSPGHSSNSISVLDGMYQAIADVNKNPDGIYQNDKYHVAIIGDAALTNGVAFEALNDLGTSQDPLIILLNDNGMSISKAVGQFAKNINQLQTDAVNKNIFTELNLQYLGPIDGNDLTVVDEYLKQAKQLAAKGPVLLHCRTNKGKGLSPAEQDWIGNYHSNSLKAKPSFGTIAYQNLNQKIKEDTKLRILNPAMNLGSGFNQMLLDKLPHYQDTGINEEHTVSKASGMALKGLKVYNLFYSTFLQRSYDQLVHDVARFNLNMTFLLDRADLSGGDGPSHHGIFDVNYLKSMPNVTITSPRNFVQLDQLINLSYENEKGMFAIRYPKSPFVNIDVNSSYIIKPGSWETVLSQGYKTVVLTYGPYTDAIYEYLQAQNLPADLVCATYLHNYDQNYLAELCNKYDNIVCYERIYGDGGLVADVYKYIAQHQLTKKVYSFHYKDFVGHGSTSQLDKNQGMDLHSLGELIQSI</sequence>
<feature type="domain" description="Transketolase-like pyrimidine-binding" evidence="12">
    <location>
        <begin position="283"/>
        <end position="448"/>
    </location>
</feature>
<evidence type="ECO:0000256" key="5">
    <source>
        <dbReference type="ARBA" id="ARBA00013150"/>
    </source>
</evidence>
<dbReference type="InterPro" id="IPR029061">
    <property type="entry name" value="THDP-binding"/>
</dbReference>
<comment type="cofactor">
    <cofactor evidence="1">
        <name>Mg(2+)</name>
        <dbReference type="ChEBI" id="CHEBI:18420"/>
    </cofactor>
</comment>
<keyword evidence="9" id="KW-0784">Thiamine biosynthesis</keyword>
<dbReference type="PANTHER" id="PTHR43322">
    <property type="entry name" value="1-D-DEOXYXYLULOSE 5-PHOSPHATE SYNTHASE-RELATED"/>
    <property type="match status" value="1"/>
</dbReference>
<keyword evidence="14" id="KW-1185">Reference proteome</keyword>
<comment type="similarity">
    <text evidence="3">Belongs to the transketolase family. DXPS subfamily.</text>
</comment>
<evidence type="ECO:0000256" key="4">
    <source>
        <dbReference type="ARBA" id="ARBA00011738"/>
    </source>
</evidence>
<dbReference type="Gene3D" id="3.40.50.920">
    <property type="match status" value="1"/>
</dbReference>
<keyword evidence="11" id="KW-0414">Isoprene biosynthesis</keyword>
<dbReference type="CDD" id="cd02007">
    <property type="entry name" value="TPP_DXS"/>
    <property type="match status" value="1"/>
</dbReference>
<evidence type="ECO:0000256" key="6">
    <source>
        <dbReference type="ARBA" id="ARBA00022679"/>
    </source>
</evidence>
<dbReference type="EMBL" id="BAABQM010000001">
    <property type="protein sequence ID" value="GAA5414358.1"/>
    <property type="molecule type" value="Genomic_DNA"/>
</dbReference>
<dbReference type="NCBIfam" id="NF003933">
    <property type="entry name" value="PRK05444.2-2"/>
    <property type="match status" value="1"/>
</dbReference>
<comment type="subunit">
    <text evidence="4">Homodimer.</text>
</comment>
<evidence type="ECO:0000256" key="1">
    <source>
        <dbReference type="ARBA" id="ARBA00001946"/>
    </source>
</evidence>
<dbReference type="Proteomes" id="UP001449582">
    <property type="component" value="Unassembled WGS sequence"/>
</dbReference>
<comment type="caution">
    <text evidence="13">The sequence shown here is derived from an EMBL/GenBank/DDBJ whole genome shotgun (WGS) entry which is preliminary data.</text>
</comment>
<evidence type="ECO:0000256" key="2">
    <source>
        <dbReference type="ARBA" id="ARBA00004980"/>
    </source>
</evidence>
<reference evidence="13" key="1">
    <citation type="submission" date="2024-02" db="EMBL/GenBank/DDBJ databases">
        <title>Draft genome sequence of new strains in genus Ureaplasma.</title>
        <authorList>
            <person name="Nakajima Y."/>
            <person name="Segawa T."/>
        </authorList>
    </citation>
    <scope>NUCLEOTIDE SEQUENCE [LARGE SCALE GENOMIC DNA]</scope>
    <source>
        <strain evidence="13">OM1</strain>
    </source>
</reference>
<dbReference type="InterPro" id="IPR009014">
    <property type="entry name" value="Transketo_C/PFOR_II"/>
</dbReference>